<reference evidence="4 5" key="1">
    <citation type="submission" date="2024-05" db="EMBL/GenBank/DDBJ databases">
        <title>Genome Sequence and Characterization of the New Strain Purple Sulfur Bacterium of Genus Thioalkalicoccus.</title>
        <authorList>
            <person name="Bryantseva I.A."/>
            <person name="Kyndt J.A."/>
            <person name="Imhoff J.F."/>
        </authorList>
    </citation>
    <scope>NUCLEOTIDE SEQUENCE [LARGE SCALE GENOMIC DNA]</scope>
    <source>
        <strain evidence="4 5">Um2</strain>
    </source>
</reference>
<proteinExistence type="inferred from homology"/>
<dbReference type="PANTHER" id="PTHR33607">
    <property type="entry name" value="ENDONUCLEASE-1"/>
    <property type="match status" value="1"/>
</dbReference>
<gene>
    <name evidence="4" type="ORF">ABC977_17390</name>
</gene>
<keyword evidence="4" id="KW-0255">Endonuclease</keyword>
<dbReference type="SUPFAM" id="SSF54060">
    <property type="entry name" value="His-Me finger endonucleases"/>
    <property type="match status" value="1"/>
</dbReference>
<keyword evidence="2" id="KW-0540">Nuclease</keyword>
<evidence type="ECO:0000256" key="2">
    <source>
        <dbReference type="ARBA" id="ARBA00022722"/>
    </source>
</evidence>
<sequence>MPRRPTKKPRARTTRAKAARPGRLRRLITPVILLTPVLAVSWLPASLITDWPEHGQRAVAIARDIRELLTDLVRDTGHGAWNGVTAITELSLADLGGDVSDWVAHRWPLGTSGPAPDGLPRVAESFSSTRGLLYDTVYSGRWTTFYCGCPFDRDGRTDLARCGIESLAGQARAGRVEAEHVFPASQFGHYRPCWRDPGTFPECTTGSGRLSGRACCERVDPVFTAAYNDLHNLVPAVGAINAARSNHNWGRLSSGQTFNPCEIRIDAGLRRVEPPAAVRGDIARIMFYMRDTYGFRLSRQDEQLFAAWNNLDPPDAWEIERNRRIRRLQGAGNPYVERYQRM</sequence>
<comment type="similarity">
    <text evidence="1">Belongs to the EndA/NucM nuclease family.</text>
</comment>
<evidence type="ECO:0000313" key="4">
    <source>
        <dbReference type="EMBL" id="MEY6434175.1"/>
    </source>
</evidence>
<evidence type="ECO:0000256" key="3">
    <source>
        <dbReference type="ARBA" id="ARBA00022801"/>
    </source>
</evidence>
<evidence type="ECO:0000256" key="1">
    <source>
        <dbReference type="ARBA" id="ARBA00006429"/>
    </source>
</evidence>
<evidence type="ECO:0000313" key="5">
    <source>
        <dbReference type="Proteomes" id="UP001564408"/>
    </source>
</evidence>
<keyword evidence="5" id="KW-1185">Reference proteome</keyword>
<protein>
    <submittedName>
        <fullName evidence="4">Endonuclease</fullName>
    </submittedName>
</protein>
<dbReference type="InterPro" id="IPR007346">
    <property type="entry name" value="Endonuclease-I"/>
</dbReference>
<organism evidence="4 5">
    <name type="scientific">Thioalkalicoccus limnaeus</name>
    <dbReference type="NCBI Taxonomy" id="120681"/>
    <lineage>
        <taxon>Bacteria</taxon>
        <taxon>Pseudomonadati</taxon>
        <taxon>Pseudomonadota</taxon>
        <taxon>Gammaproteobacteria</taxon>
        <taxon>Chromatiales</taxon>
        <taxon>Chromatiaceae</taxon>
        <taxon>Thioalkalicoccus</taxon>
    </lineage>
</organism>
<accession>A0ABV4BIY4</accession>
<dbReference type="InterPro" id="IPR044925">
    <property type="entry name" value="His-Me_finger_sf"/>
</dbReference>
<name>A0ABV4BIY4_9GAMM</name>
<dbReference type="EMBL" id="JBDKXB010000047">
    <property type="protein sequence ID" value="MEY6434175.1"/>
    <property type="molecule type" value="Genomic_DNA"/>
</dbReference>
<keyword evidence="3" id="KW-0378">Hydrolase</keyword>
<dbReference type="RefSeq" id="WP_369668557.1">
    <property type="nucleotide sequence ID" value="NZ_JBDKXB010000047.1"/>
</dbReference>
<dbReference type="Pfam" id="PF04231">
    <property type="entry name" value="Endonuclease_1"/>
    <property type="match status" value="1"/>
</dbReference>
<dbReference type="GO" id="GO:0004519">
    <property type="term" value="F:endonuclease activity"/>
    <property type="evidence" value="ECO:0007669"/>
    <property type="project" value="UniProtKB-KW"/>
</dbReference>
<dbReference type="Proteomes" id="UP001564408">
    <property type="component" value="Unassembled WGS sequence"/>
</dbReference>
<comment type="caution">
    <text evidence="4">The sequence shown here is derived from an EMBL/GenBank/DDBJ whole genome shotgun (WGS) entry which is preliminary data.</text>
</comment>
<dbReference type="PANTHER" id="PTHR33607:SF2">
    <property type="entry name" value="ENDONUCLEASE-1"/>
    <property type="match status" value="1"/>
</dbReference>